<evidence type="ECO:0000256" key="1">
    <source>
        <dbReference type="ARBA" id="ARBA00008694"/>
    </source>
</evidence>
<keyword evidence="3" id="KW-0012">Acyltransferase</keyword>
<feature type="domain" description="N-acetyltransferase" evidence="4">
    <location>
        <begin position="4"/>
        <end position="150"/>
    </location>
</feature>
<dbReference type="PANTHER" id="PTHR10545:SF29">
    <property type="entry name" value="GH14572P-RELATED"/>
    <property type="match status" value="1"/>
</dbReference>
<dbReference type="EMBL" id="NKXO01000012">
    <property type="protein sequence ID" value="PKQ70031.1"/>
    <property type="molecule type" value="Genomic_DNA"/>
</dbReference>
<dbReference type="SUPFAM" id="SSF55729">
    <property type="entry name" value="Acyl-CoA N-acyltransferases (Nat)"/>
    <property type="match status" value="1"/>
</dbReference>
<accession>A0A2N3IIC6</accession>
<dbReference type="Gene3D" id="3.40.630.30">
    <property type="match status" value="1"/>
</dbReference>
<dbReference type="InterPro" id="IPR000182">
    <property type="entry name" value="GNAT_dom"/>
</dbReference>
<dbReference type="Proteomes" id="UP000233387">
    <property type="component" value="Unassembled WGS sequence"/>
</dbReference>
<organism evidence="5 6">
    <name type="scientific">Raineya orbicola</name>
    <dbReference type="NCBI Taxonomy" id="2016530"/>
    <lineage>
        <taxon>Bacteria</taxon>
        <taxon>Pseudomonadati</taxon>
        <taxon>Bacteroidota</taxon>
        <taxon>Cytophagia</taxon>
        <taxon>Cytophagales</taxon>
        <taxon>Raineyaceae</taxon>
        <taxon>Raineya</taxon>
    </lineage>
</organism>
<dbReference type="OrthoDB" id="9805924at2"/>
<reference evidence="5 6" key="1">
    <citation type="submission" date="2017-06" db="EMBL/GenBank/DDBJ databases">
        <title>Raineya orbicola gen. nov., sp. nov. a slightly thermophilic bacterium of the phylum Bacteroidetes and the description of Raineyaceae fam. nov.</title>
        <authorList>
            <person name="Albuquerque L."/>
            <person name="Polonia A.R.M."/>
            <person name="Barroso C."/>
            <person name="Froufe H.J.C."/>
            <person name="Lage O."/>
            <person name="Lobo-Da-Cunha A."/>
            <person name="Egas C."/>
            <person name="Da Costa M.S."/>
        </authorList>
    </citation>
    <scope>NUCLEOTIDE SEQUENCE [LARGE SCALE GENOMIC DNA]</scope>
    <source>
        <strain evidence="5 6">SPSPC-11</strain>
    </source>
</reference>
<proteinExistence type="inferred from homology"/>
<dbReference type="AlphaFoldDB" id="A0A2N3IIC6"/>
<dbReference type="InterPro" id="IPR016181">
    <property type="entry name" value="Acyl_CoA_acyltransferase"/>
</dbReference>
<name>A0A2N3IIC6_9BACT</name>
<dbReference type="RefSeq" id="WP_101358233.1">
    <property type="nucleotide sequence ID" value="NZ_NKXO01000012.1"/>
</dbReference>
<dbReference type="PROSITE" id="PS51186">
    <property type="entry name" value="GNAT"/>
    <property type="match status" value="1"/>
</dbReference>
<sequence length="150" mass="17659">MQNFTIKQGTPQDVSVLLSLIKELAEYEKAPQEVLNTETNLLQDAFGEKPLFHFWIAWQGETPIGMAVVYFRYSTWKGKCLYLEDIYIKESYRNLGVGKAFFDILFDFAKKENCKRICWQVLEWNEPAIRFYEKIGAKFDSEWVNGFLEC</sequence>
<dbReference type="PANTHER" id="PTHR10545">
    <property type="entry name" value="DIAMINE N-ACETYLTRANSFERASE"/>
    <property type="match status" value="1"/>
</dbReference>
<evidence type="ECO:0000259" key="4">
    <source>
        <dbReference type="PROSITE" id="PS51186"/>
    </source>
</evidence>
<evidence type="ECO:0000313" key="5">
    <source>
        <dbReference type="EMBL" id="PKQ70031.1"/>
    </source>
</evidence>
<dbReference type="Pfam" id="PF00583">
    <property type="entry name" value="Acetyltransf_1"/>
    <property type="match status" value="1"/>
</dbReference>
<dbReference type="InterPro" id="IPR051016">
    <property type="entry name" value="Diverse_Substrate_AcTransf"/>
</dbReference>
<gene>
    <name evidence="5" type="ORF">Rain11_0968</name>
</gene>
<dbReference type="GO" id="GO:0008080">
    <property type="term" value="F:N-acetyltransferase activity"/>
    <property type="evidence" value="ECO:0007669"/>
    <property type="project" value="TreeGrafter"/>
</dbReference>
<keyword evidence="2 5" id="KW-0808">Transferase</keyword>
<protein>
    <submittedName>
        <fullName evidence="5">Acetyltransferase (GNAT) family</fullName>
    </submittedName>
</protein>
<dbReference type="FunFam" id="3.40.630.30:FF:000064">
    <property type="entry name" value="GNAT family acetyltransferase"/>
    <property type="match status" value="1"/>
</dbReference>
<keyword evidence="6" id="KW-1185">Reference proteome</keyword>
<comment type="similarity">
    <text evidence="1">Belongs to the acetyltransferase family.</text>
</comment>
<comment type="caution">
    <text evidence="5">The sequence shown here is derived from an EMBL/GenBank/DDBJ whole genome shotgun (WGS) entry which is preliminary data.</text>
</comment>
<evidence type="ECO:0000256" key="2">
    <source>
        <dbReference type="ARBA" id="ARBA00022679"/>
    </source>
</evidence>
<dbReference type="CDD" id="cd04301">
    <property type="entry name" value="NAT_SF"/>
    <property type="match status" value="1"/>
</dbReference>
<evidence type="ECO:0000256" key="3">
    <source>
        <dbReference type="ARBA" id="ARBA00023315"/>
    </source>
</evidence>
<evidence type="ECO:0000313" key="6">
    <source>
        <dbReference type="Proteomes" id="UP000233387"/>
    </source>
</evidence>